<reference evidence="2" key="1">
    <citation type="journal article" date="2019" name="Int. J. Syst. Evol. Microbiol.">
        <title>The Global Catalogue of Microorganisms (GCM) 10K type strain sequencing project: providing services to taxonomists for standard genome sequencing and annotation.</title>
        <authorList>
            <consortium name="The Broad Institute Genomics Platform"/>
            <consortium name="The Broad Institute Genome Sequencing Center for Infectious Disease"/>
            <person name="Wu L."/>
            <person name="Ma J."/>
        </authorList>
    </citation>
    <scope>NUCLEOTIDE SEQUENCE [LARGE SCALE GENOMIC DNA]</scope>
    <source>
        <strain evidence="2">JCM 10671</strain>
    </source>
</reference>
<evidence type="ECO:0000313" key="2">
    <source>
        <dbReference type="Proteomes" id="UP001500957"/>
    </source>
</evidence>
<sequence length="128" mass="13859">MSERVFVVHAERAPQGQWGLTVPEVPGAVSLVARLSQAEQHIREAISWVADLPSDSFAVRLVVNLSGDVGKELAEVRDLSTHAEQLAREAADRKRRLVGQLKAAGWSGSDIATVLEVSPQRVSQLIKG</sequence>
<proteinExistence type="predicted"/>
<evidence type="ECO:0000313" key="1">
    <source>
        <dbReference type="EMBL" id="GAA0621799.1"/>
    </source>
</evidence>
<accession>A0ABP3S460</accession>
<keyword evidence="2" id="KW-1185">Reference proteome</keyword>
<protein>
    <submittedName>
        <fullName evidence="1">Uncharacterized protein</fullName>
    </submittedName>
</protein>
<comment type="caution">
    <text evidence="1">The sequence shown here is derived from an EMBL/GenBank/DDBJ whole genome shotgun (WGS) entry which is preliminary data.</text>
</comment>
<dbReference type="Proteomes" id="UP001500957">
    <property type="component" value="Unassembled WGS sequence"/>
</dbReference>
<organism evidence="1 2">
    <name type="scientific">Sporichthya brevicatena</name>
    <dbReference type="NCBI Taxonomy" id="171442"/>
    <lineage>
        <taxon>Bacteria</taxon>
        <taxon>Bacillati</taxon>
        <taxon>Actinomycetota</taxon>
        <taxon>Actinomycetes</taxon>
        <taxon>Sporichthyales</taxon>
        <taxon>Sporichthyaceae</taxon>
        <taxon>Sporichthya</taxon>
    </lineage>
</organism>
<gene>
    <name evidence="1" type="ORF">GCM10009547_25700</name>
</gene>
<dbReference type="EMBL" id="BAAAHE010000020">
    <property type="protein sequence ID" value="GAA0621799.1"/>
    <property type="molecule type" value="Genomic_DNA"/>
</dbReference>
<name>A0ABP3S460_9ACTN</name>